<dbReference type="Proteomes" id="UP000306102">
    <property type="component" value="Unassembled WGS sequence"/>
</dbReference>
<dbReference type="AlphaFoldDB" id="A0A4S4ESF0"/>
<comment type="caution">
    <text evidence="1">The sequence shown here is derived from an EMBL/GenBank/DDBJ whole genome shotgun (WGS) entry which is preliminary data.</text>
</comment>
<dbReference type="EMBL" id="SDRB02002288">
    <property type="protein sequence ID" value="THG19749.1"/>
    <property type="molecule type" value="Genomic_DNA"/>
</dbReference>
<reference evidence="1 2" key="1">
    <citation type="journal article" date="2018" name="Proc. Natl. Acad. Sci. U.S.A.">
        <title>Draft genome sequence of Camellia sinensis var. sinensis provides insights into the evolution of the tea genome and tea quality.</title>
        <authorList>
            <person name="Wei C."/>
            <person name="Yang H."/>
            <person name="Wang S."/>
            <person name="Zhao J."/>
            <person name="Liu C."/>
            <person name="Gao L."/>
            <person name="Xia E."/>
            <person name="Lu Y."/>
            <person name="Tai Y."/>
            <person name="She G."/>
            <person name="Sun J."/>
            <person name="Cao H."/>
            <person name="Tong W."/>
            <person name="Gao Q."/>
            <person name="Li Y."/>
            <person name="Deng W."/>
            <person name="Jiang X."/>
            <person name="Wang W."/>
            <person name="Chen Q."/>
            <person name="Zhang S."/>
            <person name="Li H."/>
            <person name="Wu J."/>
            <person name="Wang P."/>
            <person name="Li P."/>
            <person name="Shi C."/>
            <person name="Zheng F."/>
            <person name="Jian J."/>
            <person name="Huang B."/>
            <person name="Shan D."/>
            <person name="Shi M."/>
            <person name="Fang C."/>
            <person name="Yue Y."/>
            <person name="Li F."/>
            <person name="Li D."/>
            <person name="Wei S."/>
            <person name="Han B."/>
            <person name="Jiang C."/>
            <person name="Yin Y."/>
            <person name="Xia T."/>
            <person name="Zhang Z."/>
            <person name="Bennetzen J.L."/>
            <person name="Zhao S."/>
            <person name="Wan X."/>
        </authorList>
    </citation>
    <scope>NUCLEOTIDE SEQUENCE [LARGE SCALE GENOMIC DNA]</scope>
    <source>
        <strain evidence="2">cv. Shuchazao</strain>
        <tissue evidence="1">Leaf</tissue>
    </source>
</reference>
<gene>
    <name evidence="1" type="ORF">TEA_008303</name>
</gene>
<dbReference type="Gene3D" id="1.25.40.10">
    <property type="entry name" value="Tetratricopeptide repeat domain"/>
    <property type="match status" value="2"/>
</dbReference>
<dbReference type="PANTHER" id="PTHR26312:SF221">
    <property type="entry name" value="OS04G0510600 PROTEIN"/>
    <property type="match status" value="1"/>
</dbReference>
<dbReference type="Pfam" id="PF13432">
    <property type="entry name" value="TPR_16"/>
    <property type="match status" value="2"/>
</dbReference>
<dbReference type="SUPFAM" id="SSF48452">
    <property type="entry name" value="TPR-like"/>
    <property type="match status" value="1"/>
</dbReference>
<dbReference type="GO" id="GO:0006396">
    <property type="term" value="P:RNA processing"/>
    <property type="evidence" value="ECO:0007669"/>
    <property type="project" value="InterPro"/>
</dbReference>
<dbReference type="InterPro" id="IPR011990">
    <property type="entry name" value="TPR-like_helical_dom_sf"/>
</dbReference>
<dbReference type="PANTHER" id="PTHR26312">
    <property type="entry name" value="TETRATRICOPEPTIDE REPEAT PROTEIN 5"/>
    <property type="match status" value="1"/>
</dbReference>
<accession>A0A4S4ESF0</accession>
<dbReference type="InterPro" id="IPR003107">
    <property type="entry name" value="HAT"/>
</dbReference>
<keyword evidence="2" id="KW-1185">Reference proteome</keyword>
<evidence type="ECO:0000313" key="2">
    <source>
        <dbReference type="Proteomes" id="UP000306102"/>
    </source>
</evidence>
<dbReference type="SMART" id="SM00386">
    <property type="entry name" value="HAT"/>
    <property type="match status" value="6"/>
</dbReference>
<evidence type="ECO:0000313" key="1">
    <source>
        <dbReference type="EMBL" id="THG19749.1"/>
    </source>
</evidence>
<organism evidence="1 2">
    <name type="scientific">Camellia sinensis var. sinensis</name>
    <name type="common">China tea</name>
    <dbReference type="NCBI Taxonomy" id="542762"/>
    <lineage>
        <taxon>Eukaryota</taxon>
        <taxon>Viridiplantae</taxon>
        <taxon>Streptophyta</taxon>
        <taxon>Embryophyta</taxon>
        <taxon>Tracheophyta</taxon>
        <taxon>Spermatophyta</taxon>
        <taxon>Magnoliopsida</taxon>
        <taxon>eudicotyledons</taxon>
        <taxon>Gunneridae</taxon>
        <taxon>Pentapetalae</taxon>
        <taxon>asterids</taxon>
        <taxon>Ericales</taxon>
        <taxon>Theaceae</taxon>
        <taxon>Camellia</taxon>
    </lineage>
</organism>
<name>A0A4S4ESF0_CAMSN</name>
<sequence>MGNLLVAVESVDDELEKLVDFGLEGKGIIAFTTSSKQRQTDPHSMLLRSSSTPLVQSLFSDTPTTAATTRLSSVHGGHHHHHHPHHLCLTSFSCNSSPISPSSSGSSDFNRKTNKLTHKAFRRARSDGNLEGLASTSFDLGKLCNSNKSSMLRAPSFSIYASNDGSDEENGEKEGLERIEVLGSGEFSFRKKGMGLIEENDGEEEDEEVLNEFQDLGIGEVIEPASPPMYLATGLGIGGASAGAGTGTGGGGGNVEEYYKRMVGEDPSNPLFLRNYAQLLQSKGDLHGAKEYYFQATLADPKDGEILLLYAKLVWKLRQDQDTALNYFERAAQAAPEDSHVLAAYACFLWEIEENKEDCSVNDHTQIEEDKAPVEVQKTPFEEEKEPVSPSLHLAIGVGIAVAVFGGIDGVDCIAADFGKGGSMEDYYKRMVEENPSNPLFLRNYAQFLYQSKRDLQGAEQYYSRAVLADPADGEIISQYAKLVWELHHDQDKAMSYFERAIQATPEHSHVLAAYANFLWQTEEDEEEDGAAQDHIQAPLLLGAMTAANV</sequence>
<proteinExistence type="predicted"/>
<protein>
    <submittedName>
        <fullName evidence="1">Uncharacterized protein</fullName>
    </submittedName>
</protein>